<sequence length="521" mass="55393">MKPLFALLAWLFVAAPAFADPLTVRTDAGMVRGVKTADTLAWLGLPYAAPPVGERRWRPPAPAQAWRGVRDAAAFAPACPQTGVSMPGEPPPRTAEDCLYLNIWAPNDGKGAGGGRGLPVMVFIHGGGYANGATALPLYWGDRLARRGVVVVSLNYRLGPLGFLAHPELTAESGAGGSGNYGLMDQIAALQWVRRNIAAFGGDPQSVTLFGQSAGAMSISLLMASPRAQGLFQRAIGQSGGVFEPLQLAPGYRLPQAERDGQAYAASVGAGSLKALRALPVDKLLGGRAGQVSHPVIEPAVLPLSPYQAYVAGRQARVPILIGSNDEEGRSLVDLSRVTAAGFQADLTRAWGPLPPSLAAAYPFTDDAGARAARAEFERDLRFGWDMWAWARLQARGGGPVWLYRFTASPPFPADSVRAGWGPSHFAELWYMFDHLDQEPWAWTAADRRLADTMAGYWVNFARAGDPNGPGLPPWPRLAGDEGPMQALGDRVGPGPVTGLGPLRVFDATYDAVRGTPFGRE</sequence>
<dbReference type="InterPro" id="IPR029058">
    <property type="entry name" value="AB_hydrolase_fold"/>
</dbReference>
<dbReference type="InterPro" id="IPR050309">
    <property type="entry name" value="Type-B_Carboxylest/Lipase"/>
</dbReference>
<feature type="chain" id="PRO_5045001784" description="Carboxylic ester hydrolase" evidence="3">
    <location>
        <begin position="20"/>
        <end position="521"/>
    </location>
</feature>
<evidence type="ECO:0000256" key="2">
    <source>
        <dbReference type="ARBA" id="ARBA00022801"/>
    </source>
</evidence>
<dbReference type="InterPro" id="IPR019826">
    <property type="entry name" value="Carboxylesterase_B_AS"/>
</dbReference>
<feature type="signal peptide" evidence="3">
    <location>
        <begin position="1"/>
        <end position="19"/>
    </location>
</feature>
<organism evidence="5 6">
    <name type="scientific">Caulobacter ginsengisoli</name>
    <dbReference type="NCBI Taxonomy" id="400775"/>
    <lineage>
        <taxon>Bacteria</taxon>
        <taxon>Pseudomonadati</taxon>
        <taxon>Pseudomonadota</taxon>
        <taxon>Alphaproteobacteria</taxon>
        <taxon>Caulobacterales</taxon>
        <taxon>Caulobacteraceae</taxon>
        <taxon>Caulobacter</taxon>
    </lineage>
</organism>
<dbReference type="Proteomes" id="UP001228905">
    <property type="component" value="Unassembled WGS sequence"/>
</dbReference>
<dbReference type="Gene3D" id="3.40.50.1820">
    <property type="entry name" value="alpha/beta hydrolase"/>
    <property type="match status" value="1"/>
</dbReference>
<dbReference type="InterPro" id="IPR019819">
    <property type="entry name" value="Carboxylesterase_B_CS"/>
</dbReference>
<name>A0ABU0ITY4_9CAUL</name>
<keyword evidence="3" id="KW-0732">Signal</keyword>
<feature type="domain" description="Carboxylesterase type B" evidence="4">
    <location>
        <begin position="371"/>
        <end position="484"/>
    </location>
</feature>
<dbReference type="InterPro" id="IPR002018">
    <property type="entry name" value="CarbesteraseB"/>
</dbReference>
<dbReference type="PROSITE" id="PS00941">
    <property type="entry name" value="CARBOXYLESTERASE_B_2"/>
    <property type="match status" value="1"/>
</dbReference>
<evidence type="ECO:0000313" key="6">
    <source>
        <dbReference type="Proteomes" id="UP001228905"/>
    </source>
</evidence>
<dbReference type="RefSeq" id="WP_307350832.1">
    <property type="nucleotide sequence ID" value="NZ_JAUSVS010000007.1"/>
</dbReference>
<dbReference type="Pfam" id="PF00135">
    <property type="entry name" value="COesterase"/>
    <property type="match status" value="2"/>
</dbReference>
<proteinExistence type="inferred from homology"/>
<accession>A0ABU0ITY4</accession>
<dbReference type="GO" id="GO:0016787">
    <property type="term" value="F:hydrolase activity"/>
    <property type="evidence" value="ECO:0007669"/>
    <property type="project" value="UniProtKB-KW"/>
</dbReference>
<dbReference type="SUPFAM" id="SSF53474">
    <property type="entry name" value="alpha/beta-Hydrolases"/>
    <property type="match status" value="1"/>
</dbReference>
<evidence type="ECO:0000256" key="3">
    <source>
        <dbReference type="RuleBase" id="RU361235"/>
    </source>
</evidence>
<evidence type="ECO:0000256" key="1">
    <source>
        <dbReference type="ARBA" id="ARBA00005964"/>
    </source>
</evidence>
<reference evidence="5 6" key="1">
    <citation type="submission" date="2023-07" db="EMBL/GenBank/DDBJ databases">
        <title>Genomic Encyclopedia of Type Strains, Phase IV (KMG-IV): sequencing the most valuable type-strain genomes for metagenomic binning, comparative biology and taxonomic classification.</title>
        <authorList>
            <person name="Goeker M."/>
        </authorList>
    </citation>
    <scope>NUCLEOTIDE SEQUENCE [LARGE SCALE GENOMIC DNA]</scope>
    <source>
        <strain evidence="5 6">DSM 18695</strain>
    </source>
</reference>
<feature type="domain" description="Carboxylesterase type B" evidence="4">
    <location>
        <begin position="22"/>
        <end position="334"/>
    </location>
</feature>
<dbReference type="PROSITE" id="PS00122">
    <property type="entry name" value="CARBOXYLESTERASE_B_1"/>
    <property type="match status" value="1"/>
</dbReference>
<dbReference type="EMBL" id="JAUSVS010000007">
    <property type="protein sequence ID" value="MDQ0465473.1"/>
    <property type="molecule type" value="Genomic_DNA"/>
</dbReference>
<evidence type="ECO:0000259" key="4">
    <source>
        <dbReference type="Pfam" id="PF00135"/>
    </source>
</evidence>
<dbReference type="PANTHER" id="PTHR11559">
    <property type="entry name" value="CARBOXYLESTERASE"/>
    <property type="match status" value="1"/>
</dbReference>
<comment type="caution">
    <text evidence="5">The sequence shown here is derived from an EMBL/GenBank/DDBJ whole genome shotgun (WGS) entry which is preliminary data.</text>
</comment>
<keyword evidence="6" id="KW-1185">Reference proteome</keyword>
<evidence type="ECO:0000313" key="5">
    <source>
        <dbReference type="EMBL" id="MDQ0465473.1"/>
    </source>
</evidence>
<dbReference type="EC" id="3.1.1.-" evidence="3"/>
<gene>
    <name evidence="5" type="ORF">QO010_003262</name>
</gene>
<comment type="similarity">
    <text evidence="1 3">Belongs to the type-B carboxylesterase/lipase family.</text>
</comment>
<protein>
    <recommendedName>
        <fullName evidence="3">Carboxylic ester hydrolase</fullName>
        <ecNumber evidence="3">3.1.1.-</ecNumber>
    </recommendedName>
</protein>
<keyword evidence="2 3" id="KW-0378">Hydrolase</keyword>